<evidence type="ECO:0008006" key="4">
    <source>
        <dbReference type="Google" id="ProtNLM"/>
    </source>
</evidence>
<dbReference type="Proteomes" id="UP000186905">
    <property type="component" value="Unassembled WGS sequence"/>
</dbReference>
<comment type="caution">
    <text evidence="2">The sequence shown here is derived from an EMBL/GenBank/DDBJ whole genome shotgun (WGS) entry which is preliminary data.</text>
</comment>
<evidence type="ECO:0000313" key="3">
    <source>
        <dbReference type="Proteomes" id="UP000186905"/>
    </source>
</evidence>
<feature type="region of interest" description="Disordered" evidence="1">
    <location>
        <begin position="20"/>
        <end position="58"/>
    </location>
</feature>
<dbReference type="PROSITE" id="PS51257">
    <property type="entry name" value="PROKAR_LIPOPROTEIN"/>
    <property type="match status" value="1"/>
</dbReference>
<dbReference type="OrthoDB" id="5829325at2"/>
<dbReference type="RefSeq" id="WP_075766473.1">
    <property type="nucleotide sequence ID" value="NZ_MJIL01000087.1"/>
</dbReference>
<dbReference type="STRING" id="1903952.BIT28_21875"/>
<organism evidence="2 3">
    <name type="scientific">Photobacterium proteolyticum</name>
    <dbReference type="NCBI Taxonomy" id="1903952"/>
    <lineage>
        <taxon>Bacteria</taxon>
        <taxon>Pseudomonadati</taxon>
        <taxon>Pseudomonadota</taxon>
        <taxon>Gammaproteobacteria</taxon>
        <taxon>Vibrionales</taxon>
        <taxon>Vibrionaceae</taxon>
        <taxon>Photobacterium</taxon>
    </lineage>
</organism>
<feature type="compositionally biased region" description="Low complexity" evidence="1">
    <location>
        <begin position="38"/>
        <end position="49"/>
    </location>
</feature>
<evidence type="ECO:0000313" key="2">
    <source>
        <dbReference type="EMBL" id="OLQ73378.1"/>
    </source>
</evidence>
<reference evidence="2 3" key="1">
    <citation type="submission" date="2016-09" db="EMBL/GenBank/DDBJ databases">
        <title>Photobacterium proteolyticum sp. nov. a protease producing bacterium isolated from ocean sediments of Laizhou Bay.</title>
        <authorList>
            <person name="Li Y."/>
        </authorList>
    </citation>
    <scope>NUCLEOTIDE SEQUENCE [LARGE SCALE GENOMIC DNA]</scope>
    <source>
        <strain evidence="2 3">13-12</strain>
    </source>
</reference>
<proteinExistence type="predicted"/>
<keyword evidence="3" id="KW-1185">Reference proteome</keyword>
<name>A0A1Q9GG55_9GAMM</name>
<accession>A0A1Q9GG55</accession>
<gene>
    <name evidence="2" type="ORF">BIT28_21875</name>
</gene>
<evidence type="ECO:0000256" key="1">
    <source>
        <dbReference type="SAM" id="MobiDB-lite"/>
    </source>
</evidence>
<dbReference type="EMBL" id="MJIL01000087">
    <property type="protein sequence ID" value="OLQ73378.1"/>
    <property type="molecule type" value="Genomic_DNA"/>
</dbReference>
<protein>
    <recommendedName>
        <fullName evidence="4">DUF4382 domain-containing protein</fullName>
    </recommendedName>
</protein>
<sequence length="345" mass="37548">MRNIILTMLATLVVAGCGGSSGDSGSANATPDSGSGGEVPVSVGVSKPPTEVPEVPDDGDQLQACVAIHSVKLTNLAGEIVEWTTRSMNGEVKSSEQCIPEGSEIPVYDDGTPKFIVIDLHDITGVDLVDLISEQLVPVGEYVSMALSLARGEYEFLDDLPVNVPIDEFMGVPYSYVGSWVDNKVIDDDLTFDGLNININAPEKFVMTFDFRSMFKLVENAYKFKQEAFQLLNENLSGSIFGDIDLSSCPTTDDAYVYLYESNDEQEKYGDLGSNEYTPTMTAKVSEENNYSMPYVPAGNYDVVLVCDGLLDLPDQIDLDIDLDGDSPKYINQQLASGEDKYLPL</sequence>
<dbReference type="AlphaFoldDB" id="A0A1Q9GG55"/>